<evidence type="ECO:0000256" key="2">
    <source>
        <dbReference type="ARBA" id="ARBA00022618"/>
    </source>
</evidence>
<evidence type="ECO:0000313" key="10">
    <source>
        <dbReference type="Proteomes" id="UP000463939"/>
    </source>
</evidence>
<dbReference type="GO" id="GO:0005886">
    <property type="term" value="C:plasma membrane"/>
    <property type="evidence" value="ECO:0007669"/>
    <property type="project" value="UniProtKB-SubCell"/>
</dbReference>
<evidence type="ECO:0000256" key="7">
    <source>
        <dbReference type="HAMAP-Rule" id="MF_00599"/>
    </source>
</evidence>
<organism evidence="9 10">
    <name type="scientific">Sulfuriferula nivalis</name>
    <dbReference type="NCBI Taxonomy" id="2675298"/>
    <lineage>
        <taxon>Bacteria</taxon>
        <taxon>Pseudomonadati</taxon>
        <taxon>Pseudomonadota</taxon>
        <taxon>Betaproteobacteria</taxon>
        <taxon>Nitrosomonadales</taxon>
        <taxon>Sulfuricellaceae</taxon>
        <taxon>Sulfuriferula</taxon>
    </lineage>
</organism>
<evidence type="ECO:0000256" key="4">
    <source>
        <dbReference type="ARBA" id="ARBA00022989"/>
    </source>
</evidence>
<dbReference type="InterPro" id="IPR007060">
    <property type="entry name" value="FtsL/DivIC"/>
</dbReference>
<dbReference type="GO" id="GO:0030428">
    <property type="term" value="C:cell septum"/>
    <property type="evidence" value="ECO:0007669"/>
    <property type="project" value="TreeGrafter"/>
</dbReference>
<keyword evidence="5 7" id="KW-0472">Membrane</keyword>
<evidence type="ECO:0000256" key="5">
    <source>
        <dbReference type="ARBA" id="ARBA00023136"/>
    </source>
</evidence>
<dbReference type="AlphaFoldDB" id="A0A809SI90"/>
<dbReference type="HAMAP" id="MF_00599">
    <property type="entry name" value="FtsB"/>
    <property type="match status" value="1"/>
</dbReference>
<comment type="subcellular location">
    <subcellularLocation>
        <location evidence="7">Cell inner membrane</location>
        <topology evidence="7">Single-pass type II membrane protein</topology>
    </subcellularLocation>
    <text evidence="7">Localizes to the division septum.</text>
</comment>
<keyword evidence="10" id="KW-1185">Reference proteome</keyword>
<keyword evidence="3 7" id="KW-0812">Transmembrane</keyword>
<accession>A0A809SI90</accession>
<dbReference type="RefSeq" id="WP_162085326.1">
    <property type="nucleotide sequence ID" value="NZ_AP021881.1"/>
</dbReference>
<sequence length="112" mass="12599">MRTLTGILLGLLLLVQYPLWLGKGSWLQVWDTQQQLLQQQQINAKLTARNAAMYAEVRDLKQGLGAIEERARNELGMVRKNEIFYQILDAPPPPSSTILNTPIADTSHGTTR</sequence>
<feature type="topological domain" description="Periplasmic" evidence="7">
    <location>
        <begin position="22"/>
        <end position="112"/>
    </location>
</feature>
<keyword evidence="1 7" id="KW-1003">Cell membrane</keyword>
<keyword evidence="6 7" id="KW-0131">Cell cycle</keyword>
<dbReference type="NCBIfam" id="NF002058">
    <property type="entry name" value="PRK00888.1"/>
    <property type="match status" value="1"/>
</dbReference>
<dbReference type="EMBL" id="AP021881">
    <property type="protein sequence ID" value="BBP01560.1"/>
    <property type="molecule type" value="Genomic_DNA"/>
</dbReference>
<evidence type="ECO:0000256" key="3">
    <source>
        <dbReference type="ARBA" id="ARBA00022692"/>
    </source>
</evidence>
<comment type="function">
    <text evidence="7">Essential cell division protein. May link together the upstream cell division proteins, which are predominantly cytoplasmic, with the downstream cell division proteins, which are predominantly periplasmic.</text>
</comment>
<dbReference type="Pfam" id="PF04977">
    <property type="entry name" value="DivIC"/>
    <property type="match status" value="1"/>
</dbReference>
<dbReference type="KEGG" id="sniv:SFSGTM_22680"/>
<feature type="compositionally biased region" description="Polar residues" evidence="8">
    <location>
        <begin position="96"/>
        <end position="112"/>
    </location>
</feature>
<evidence type="ECO:0000256" key="1">
    <source>
        <dbReference type="ARBA" id="ARBA00022475"/>
    </source>
</evidence>
<dbReference type="PANTHER" id="PTHR37485:SF1">
    <property type="entry name" value="CELL DIVISION PROTEIN FTSB"/>
    <property type="match status" value="1"/>
</dbReference>
<feature type="topological domain" description="Cytoplasmic" evidence="7">
    <location>
        <begin position="1"/>
        <end position="3"/>
    </location>
</feature>
<dbReference type="Proteomes" id="UP000463939">
    <property type="component" value="Chromosome"/>
</dbReference>
<protein>
    <recommendedName>
        <fullName evidence="7">Cell division protein FtsB</fullName>
    </recommendedName>
</protein>
<evidence type="ECO:0000256" key="8">
    <source>
        <dbReference type="SAM" id="MobiDB-lite"/>
    </source>
</evidence>
<comment type="similarity">
    <text evidence="7">Belongs to the FtsB family.</text>
</comment>
<dbReference type="GO" id="GO:0032153">
    <property type="term" value="C:cell division site"/>
    <property type="evidence" value="ECO:0007669"/>
    <property type="project" value="UniProtKB-UniRule"/>
</dbReference>
<dbReference type="GO" id="GO:0043093">
    <property type="term" value="P:FtsZ-dependent cytokinesis"/>
    <property type="evidence" value="ECO:0007669"/>
    <property type="project" value="UniProtKB-UniRule"/>
</dbReference>
<reference evidence="10" key="1">
    <citation type="submission" date="2019-11" db="EMBL/GenBank/DDBJ databases">
        <title>Isolation and characterization of a novel species in the genus Sulfuriferula.</title>
        <authorList>
            <person name="Mochizuki J."/>
            <person name="Kojima H."/>
            <person name="Fukui M."/>
        </authorList>
    </citation>
    <scope>NUCLEOTIDE SEQUENCE [LARGE SCALE GENOMIC DNA]</scope>
    <source>
        <strain evidence="10">SGTM</strain>
    </source>
</reference>
<keyword evidence="2 7" id="KW-0132">Cell division</keyword>
<keyword evidence="4 7" id="KW-1133">Transmembrane helix</keyword>
<feature type="region of interest" description="Disordered" evidence="8">
    <location>
        <begin position="93"/>
        <end position="112"/>
    </location>
</feature>
<comment type="subunit">
    <text evidence="7">Part of a complex composed of FtsB, FtsL and FtsQ.</text>
</comment>
<keyword evidence="7" id="KW-0997">Cell inner membrane</keyword>
<gene>
    <name evidence="7 9" type="primary">ftsB</name>
    <name evidence="9" type="ORF">SFSGTM_22680</name>
</gene>
<dbReference type="InterPro" id="IPR023081">
    <property type="entry name" value="Cell_div_FtsB"/>
</dbReference>
<evidence type="ECO:0000256" key="6">
    <source>
        <dbReference type="ARBA" id="ARBA00023306"/>
    </source>
</evidence>
<evidence type="ECO:0000313" key="9">
    <source>
        <dbReference type="EMBL" id="BBP01560.1"/>
    </source>
</evidence>
<proteinExistence type="inferred from homology"/>
<name>A0A809SI90_9PROT</name>
<dbReference type="PANTHER" id="PTHR37485">
    <property type="entry name" value="CELL DIVISION PROTEIN FTSB"/>
    <property type="match status" value="1"/>
</dbReference>